<dbReference type="PANTHER" id="PTHR22926:SF3">
    <property type="entry name" value="UNDECAPRENYL-PHOSPHATE ALPHA-N-ACETYLGLUCOSAMINYL 1-PHOSPHATE TRANSFERASE"/>
    <property type="match status" value="1"/>
</dbReference>
<evidence type="ECO:0000313" key="8">
    <source>
        <dbReference type="EMBL" id="MDM5270967.1"/>
    </source>
</evidence>
<evidence type="ECO:0000256" key="3">
    <source>
        <dbReference type="ARBA" id="ARBA00022679"/>
    </source>
</evidence>
<dbReference type="RefSeq" id="WP_289412243.1">
    <property type="nucleotide sequence ID" value="NZ_JAQIBD010000001.1"/>
</dbReference>
<feature type="transmembrane region" description="Helical" evidence="7">
    <location>
        <begin position="69"/>
        <end position="86"/>
    </location>
</feature>
<evidence type="ECO:0000256" key="2">
    <source>
        <dbReference type="ARBA" id="ARBA00022475"/>
    </source>
</evidence>
<feature type="transmembrane region" description="Helical" evidence="7">
    <location>
        <begin position="17"/>
        <end position="35"/>
    </location>
</feature>
<keyword evidence="6 7" id="KW-0472">Membrane</keyword>
<dbReference type="EMBL" id="JAQIBD010000001">
    <property type="protein sequence ID" value="MDM5270967.1"/>
    <property type="molecule type" value="Genomic_DNA"/>
</dbReference>
<dbReference type="CDD" id="cd06853">
    <property type="entry name" value="GT_WecA_like"/>
    <property type="match status" value="1"/>
</dbReference>
<keyword evidence="4 7" id="KW-0812">Transmembrane</keyword>
<accession>A0ABT7QW07</accession>
<protein>
    <submittedName>
        <fullName evidence="8">MraY family glycosyltransferase</fullName>
    </submittedName>
</protein>
<feature type="transmembrane region" description="Helical" evidence="7">
    <location>
        <begin position="150"/>
        <end position="168"/>
    </location>
</feature>
<feature type="transmembrane region" description="Helical" evidence="7">
    <location>
        <begin position="41"/>
        <end position="57"/>
    </location>
</feature>
<sequence length="306" mass="34272">MDIPNDRSIHTDHTPRGAGIGFYFAVAIILPLFYFQLLIDHWQMLLAVFLVFLVGILDDHRDTAPKTKFLVLAISTIILYFDGIYIDEVGNYFGIPVSLGWLALPFTIFAVIGFTNAMNLIDGLDGLAGSISVVILSAFFYIGLTYHDSFMMIFSGAFIAALFGFLIFNWNPASIFMGDSGSLTLGFIISMLAIKSLSYIPAVSVLFIAAVPLLDTFIVMLRRKIKKRPLFSADKCHIHHLLQKFFGDSTKTTVIFLIVLQSIYTIIGLQIEKGVDQAIPMLLFILNVVLFYLLLSRMVQRQERSC</sequence>
<name>A0ABT7QW07_9BACT</name>
<feature type="transmembrane region" description="Helical" evidence="7">
    <location>
        <begin position="175"/>
        <end position="194"/>
    </location>
</feature>
<dbReference type="PANTHER" id="PTHR22926">
    <property type="entry name" value="PHOSPHO-N-ACETYLMURAMOYL-PENTAPEPTIDE-TRANSFERASE"/>
    <property type="match status" value="1"/>
</dbReference>
<keyword evidence="3" id="KW-0808">Transferase</keyword>
<dbReference type="Pfam" id="PF00953">
    <property type="entry name" value="Glycos_transf_4"/>
    <property type="match status" value="1"/>
</dbReference>
<keyword evidence="9" id="KW-1185">Reference proteome</keyword>
<organism evidence="8 9">
    <name type="scientific">Sulfurovum zhangzhouensis</name>
    <dbReference type="NCBI Taxonomy" id="3019067"/>
    <lineage>
        <taxon>Bacteria</taxon>
        <taxon>Pseudomonadati</taxon>
        <taxon>Campylobacterota</taxon>
        <taxon>Epsilonproteobacteria</taxon>
        <taxon>Campylobacterales</taxon>
        <taxon>Sulfurovaceae</taxon>
        <taxon>Sulfurovum</taxon>
    </lineage>
</organism>
<reference evidence="8" key="1">
    <citation type="submission" date="2023-01" db="EMBL/GenBank/DDBJ databases">
        <title>Sulfurovum sp. zt1-1 genome assembly.</title>
        <authorList>
            <person name="Wang J."/>
        </authorList>
    </citation>
    <scope>NUCLEOTIDE SEQUENCE</scope>
    <source>
        <strain evidence="8">Zt1-1</strain>
    </source>
</reference>
<dbReference type="PROSITE" id="PS01348">
    <property type="entry name" value="MRAY_2"/>
    <property type="match status" value="1"/>
</dbReference>
<evidence type="ECO:0000256" key="4">
    <source>
        <dbReference type="ARBA" id="ARBA00022692"/>
    </source>
</evidence>
<feature type="transmembrane region" description="Helical" evidence="7">
    <location>
        <begin position="200"/>
        <end position="221"/>
    </location>
</feature>
<evidence type="ECO:0000256" key="1">
    <source>
        <dbReference type="ARBA" id="ARBA00004651"/>
    </source>
</evidence>
<comment type="subcellular location">
    <subcellularLocation>
        <location evidence="1">Cell membrane</location>
        <topology evidence="1">Multi-pass membrane protein</topology>
    </subcellularLocation>
</comment>
<keyword evidence="2" id="KW-1003">Cell membrane</keyword>
<evidence type="ECO:0000256" key="5">
    <source>
        <dbReference type="ARBA" id="ARBA00022989"/>
    </source>
</evidence>
<dbReference type="InterPro" id="IPR018480">
    <property type="entry name" value="PNAcMuramoyl-5peptid_Trfase_CS"/>
</dbReference>
<feature type="transmembrane region" description="Helical" evidence="7">
    <location>
        <begin position="253"/>
        <end position="271"/>
    </location>
</feature>
<gene>
    <name evidence="8" type="ORF">PGH07_02100</name>
</gene>
<feature type="transmembrane region" description="Helical" evidence="7">
    <location>
        <begin position="92"/>
        <end position="114"/>
    </location>
</feature>
<proteinExistence type="predicted"/>
<evidence type="ECO:0000256" key="7">
    <source>
        <dbReference type="SAM" id="Phobius"/>
    </source>
</evidence>
<feature type="transmembrane region" description="Helical" evidence="7">
    <location>
        <begin position="277"/>
        <end position="295"/>
    </location>
</feature>
<evidence type="ECO:0000313" key="9">
    <source>
        <dbReference type="Proteomes" id="UP001169069"/>
    </source>
</evidence>
<dbReference type="InterPro" id="IPR000715">
    <property type="entry name" value="Glycosyl_transferase_4"/>
</dbReference>
<keyword evidence="5 7" id="KW-1133">Transmembrane helix</keyword>
<feature type="transmembrane region" description="Helical" evidence="7">
    <location>
        <begin position="126"/>
        <end position="144"/>
    </location>
</feature>
<evidence type="ECO:0000256" key="6">
    <source>
        <dbReference type="ARBA" id="ARBA00023136"/>
    </source>
</evidence>
<comment type="caution">
    <text evidence="8">The sequence shown here is derived from an EMBL/GenBank/DDBJ whole genome shotgun (WGS) entry which is preliminary data.</text>
</comment>
<dbReference type="Proteomes" id="UP001169069">
    <property type="component" value="Unassembled WGS sequence"/>
</dbReference>